<keyword evidence="4" id="KW-0804">Transcription</keyword>
<dbReference type="Pfam" id="PF25601">
    <property type="entry name" value="AAA_lid_14"/>
    <property type="match status" value="1"/>
</dbReference>
<dbReference type="PROSITE" id="PS50110">
    <property type="entry name" value="RESPONSE_REGULATORY"/>
    <property type="match status" value="1"/>
</dbReference>
<dbReference type="Pfam" id="PF00158">
    <property type="entry name" value="Sigma54_activat"/>
    <property type="match status" value="1"/>
</dbReference>
<dbReference type="PANTHER" id="PTHR32071">
    <property type="entry name" value="TRANSCRIPTIONAL REGULATORY PROTEIN"/>
    <property type="match status" value="1"/>
</dbReference>
<accession>A0ABY3FAZ1</accession>
<dbReference type="Gene3D" id="1.10.8.60">
    <property type="match status" value="1"/>
</dbReference>
<dbReference type="InterPro" id="IPR002078">
    <property type="entry name" value="Sigma_54_int"/>
</dbReference>
<evidence type="ECO:0000313" key="8">
    <source>
        <dbReference type="EMBL" id="TVU81846.1"/>
    </source>
</evidence>
<dbReference type="SUPFAM" id="SSF52172">
    <property type="entry name" value="CheY-like"/>
    <property type="match status" value="1"/>
</dbReference>
<keyword evidence="2" id="KW-0067">ATP-binding</keyword>
<evidence type="ECO:0000313" key="9">
    <source>
        <dbReference type="Proteomes" id="UP000317938"/>
    </source>
</evidence>
<dbReference type="SMART" id="SM00382">
    <property type="entry name" value="AAA"/>
    <property type="match status" value="1"/>
</dbReference>
<dbReference type="InterPro" id="IPR027417">
    <property type="entry name" value="P-loop_NTPase"/>
</dbReference>
<evidence type="ECO:0000256" key="3">
    <source>
        <dbReference type="ARBA" id="ARBA00023015"/>
    </source>
</evidence>
<comment type="caution">
    <text evidence="8">The sequence shown here is derived from an EMBL/GenBank/DDBJ whole genome shotgun (WGS) entry which is preliminary data.</text>
</comment>
<dbReference type="InterPro" id="IPR003593">
    <property type="entry name" value="AAA+_ATPase"/>
</dbReference>
<keyword evidence="1" id="KW-0547">Nucleotide-binding</keyword>
<dbReference type="PROSITE" id="PS00688">
    <property type="entry name" value="SIGMA54_INTERACT_3"/>
    <property type="match status" value="1"/>
</dbReference>
<dbReference type="CDD" id="cd00156">
    <property type="entry name" value="REC"/>
    <property type="match status" value="1"/>
</dbReference>
<dbReference type="InterPro" id="IPR025944">
    <property type="entry name" value="Sigma_54_int_dom_CS"/>
</dbReference>
<reference evidence="8 9" key="1">
    <citation type="submission" date="2019-07" db="EMBL/GenBank/DDBJ databases">
        <title>Diversity of Bacteria from Kongsfjorden, Arctic.</title>
        <authorList>
            <person name="Yu Y."/>
        </authorList>
    </citation>
    <scope>NUCLEOTIDE SEQUENCE [LARGE SCALE GENOMIC DNA]</scope>
    <source>
        <strain evidence="8 9">SM1927</strain>
    </source>
</reference>
<proteinExistence type="predicted"/>
<evidence type="ECO:0000256" key="1">
    <source>
        <dbReference type="ARBA" id="ARBA00022741"/>
    </source>
</evidence>
<dbReference type="CDD" id="cd00009">
    <property type="entry name" value="AAA"/>
    <property type="match status" value="1"/>
</dbReference>
<dbReference type="Gene3D" id="3.40.50.2300">
    <property type="match status" value="1"/>
</dbReference>
<dbReference type="EMBL" id="VNFF01000015">
    <property type="protein sequence ID" value="TVU81846.1"/>
    <property type="molecule type" value="Genomic_DNA"/>
</dbReference>
<sequence length="461" mass="50651">MDTILVIDDQADVRMAAIVALNQIGYQCIEAQGPEQALEIISSTAISLILLDMNFKLDTTSGAEGLRFLQQLQTLSANIPVVVMTAWASVDVAVKAMQLGAVDFVEKPWNNLRLTAVVQQQLKQQKTNHDNACLKALHSTSDANYIALSATMQQLLARAKRAAQTNASILITGENGTGKSLLAHYIHQHSNRSEQRFVSVNIGAIAPSLFESELFGHKKGAFTDAKEDRLGRFEIANSGTLFLDEIATLPLELQSKMLRVLESQEFEVLGSSQTKIADVRIIAATNAELAKAIEEGEFRRDLLFRLNTIELHIPPLRERPEDIVELANHLLATHSKKYQRSGMTLTGEATLALTQYHWPGNVRELSHCVERAVIMSDNDNIGACDLILAQPSSEASISHSAAANQSLPLLPLEELEKQMIQKALAEFNGNVIAAGEFLGLSKSAIYRRIDKHQLDLKEADS</sequence>
<dbReference type="Pfam" id="PF02954">
    <property type="entry name" value="HTH_8"/>
    <property type="match status" value="1"/>
</dbReference>
<feature type="domain" description="Response regulatory" evidence="7">
    <location>
        <begin position="3"/>
        <end position="122"/>
    </location>
</feature>
<evidence type="ECO:0000256" key="2">
    <source>
        <dbReference type="ARBA" id="ARBA00022840"/>
    </source>
</evidence>
<protein>
    <submittedName>
        <fullName evidence="8">Sigma-54-dependent Fis family transcriptional regulator</fullName>
    </submittedName>
</protein>
<dbReference type="Pfam" id="PF00072">
    <property type="entry name" value="Response_reg"/>
    <property type="match status" value="1"/>
</dbReference>
<dbReference type="RefSeq" id="WP_145240299.1">
    <property type="nucleotide sequence ID" value="NZ_VNFF01000015.1"/>
</dbReference>
<dbReference type="InterPro" id="IPR058031">
    <property type="entry name" value="AAA_lid_NorR"/>
</dbReference>
<dbReference type="PROSITE" id="PS50045">
    <property type="entry name" value="SIGMA54_INTERACT_4"/>
    <property type="match status" value="1"/>
</dbReference>
<evidence type="ECO:0000256" key="5">
    <source>
        <dbReference type="PROSITE-ProRule" id="PRU00169"/>
    </source>
</evidence>
<dbReference type="SUPFAM" id="SSF52540">
    <property type="entry name" value="P-loop containing nucleoside triphosphate hydrolases"/>
    <property type="match status" value="1"/>
</dbReference>
<keyword evidence="3" id="KW-0805">Transcription regulation</keyword>
<dbReference type="Gene3D" id="3.40.50.300">
    <property type="entry name" value="P-loop containing nucleotide triphosphate hydrolases"/>
    <property type="match status" value="1"/>
</dbReference>
<dbReference type="Proteomes" id="UP000317938">
    <property type="component" value="Unassembled WGS sequence"/>
</dbReference>
<dbReference type="InterPro" id="IPR011006">
    <property type="entry name" value="CheY-like_superfamily"/>
</dbReference>
<dbReference type="Gene3D" id="1.10.10.60">
    <property type="entry name" value="Homeodomain-like"/>
    <property type="match status" value="1"/>
</dbReference>
<organism evidence="8 9">
    <name type="scientific">Pseudoalteromonas neustonica</name>
    <dbReference type="NCBI Taxonomy" id="1840331"/>
    <lineage>
        <taxon>Bacteria</taxon>
        <taxon>Pseudomonadati</taxon>
        <taxon>Pseudomonadota</taxon>
        <taxon>Gammaproteobacteria</taxon>
        <taxon>Alteromonadales</taxon>
        <taxon>Pseudoalteromonadaceae</taxon>
        <taxon>Pseudoalteromonas</taxon>
    </lineage>
</organism>
<evidence type="ECO:0000259" key="6">
    <source>
        <dbReference type="PROSITE" id="PS50045"/>
    </source>
</evidence>
<feature type="domain" description="Sigma-54 factor interaction" evidence="6">
    <location>
        <begin position="145"/>
        <end position="374"/>
    </location>
</feature>
<gene>
    <name evidence="8" type="ORF">FQP85_15500</name>
</gene>
<name>A0ABY3FAZ1_9GAMM</name>
<keyword evidence="5" id="KW-0597">Phosphoprotein</keyword>
<feature type="modified residue" description="4-aspartylphosphate" evidence="5">
    <location>
        <position position="52"/>
    </location>
</feature>
<dbReference type="SUPFAM" id="SSF46689">
    <property type="entry name" value="Homeodomain-like"/>
    <property type="match status" value="1"/>
</dbReference>
<evidence type="ECO:0000256" key="4">
    <source>
        <dbReference type="ARBA" id="ARBA00023163"/>
    </source>
</evidence>
<keyword evidence="9" id="KW-1185">Reference proteome</keyword>
<evidence type="ECO:0000259" key="7">
    <source>
        <dbReference type="PROSITE" id="PS50110"/>
    </source>
</evidence>
<dbReference type="InterPro" id="IPR001789">
    <property type="entry name" value="Sig_transdc_resp-reg_receiver"/>
</dbReference>
<dbReference type="SMART" id="SM00448">
    <property type="entry name" value="REC"/>
    <property type="match status" value="1"/>
</dbReference>
<dbReference type="InterPro" id="IPR009057">
    <property type="entry name" value="Homeodomain-like_sf"/>
</dbReference>
<dbReference type="InterPro" id="IPR002197">
    <property type="entry name" value="HTH_Fis"/>
</dbReference>